<dbReference type="PANTHER" id="PTHR11203">
    <property type="entry name" value="CLEAVAGE AND POLYADENYLATION SPECIFICITY FACTOR FAMILY MEMBER"/>
    <property type="match status" value="1"/>
</dbReference>
<dbReference type="AlphaFoldDB" id="A0A0M1NZJ5"/>
<dbReference type="Gene3D" id="3.60.15.10">
    <property type="entry name" value="Ribonuclease Z/Hydroxyacylglutathione hydrolase-like"/>
    <property type="match status" value="1"/>
</dbReference>
<comment type="catalytic activity">
    <reaction evidence="4">
        <text>3',5'-cyclic UMP + H2O = UMP + H(+)</text>
        <dbReference type="Rhea" id="RHEA:70575"/>
        <dbReference type="ChEBI" id="CHEBI:15377"/>
        <dbReference type="ChEBI" id="CHEBI:15378"/>
        <dbReference type="ChEBI" id="CHEBI:57865"/>
        <dbReference type="ChEBI" id="CHEBI:184387"/>
    </reaction>
    <physiologicalReaction direction="left-to-right" evidence="4">
        <dbReference type="Rhea" id="RHEA:70576"/>
    </physiologicalReaction>
</comment>
<feature type="domain" description="Beta-Casp" evidence="6">
    <location>
        <begin position="240"/>
        <end position="361"/>
    </location>
</feature>
<evidence type="ECO:0000313" key="7">
    <source>
        <dbReference type="EMBL" id="KOR87688.1"/>
    </source>
</evidence>
<sequence>MMKLTVWGGAGEHGRSAYLLSGSQVHLLLDCGVKKEGSGDYPMIQQEQVPKLDAVFLSHAHEDHSVAIPLLYRLGYQGEVWTTRDTAAQLTAYFASWGEFTARAGAELPYREEDQLAIRYRYLEEEAEKLTWFEALPGVEVMWGRSGHMVGAVWFLVQAEGKRIFYSGDYTSESLLLEDDSPALVNKPSSMLLDLAIVDAAYGTDTNSQADKLEQLEQKIESTLQTGGKVLIPVPASGRGQEMILWAYRNWVDVPIVIEAPLIQGLKRLLKRSEWLRGQVSEQRLREQLELLLSRNHWNVPASEAERESLLQKHGASLWFVTDGMMQSNLAQWYYRQLSGDTRNLILLTGHVSQGTFGHRLLEHPASYGACAVTKIRYKVHQGLADVRQMITGVPARHTVLVHAEKEETDQLQACLAAEATSPHHHIYSLSAGEEVYF</sequence>
<keyword evidence="8" id="KW-1185">Reference proteome</keyword>
<dbReference type="PANTHER" id="PTHR11203:SF37">
    <property type="entry name" value="INTEGRATOR COMPLEX SUBUNIT 11"/>
    <property type="match status" value="1"/>
</dbReference>
<feature type="domain" description="Metallo-beta-lactamase" evidence="5">
    <location>
        <begin position="14"/>
        <end position="228"/>
    </location>
</feature>
<dbReference type="InterPro" id="IPR036866">
    <property type="entry name" value="RibonucZ/Hydroxyglut_hydro"/>
</dbReference>
<dbReference type="SMART" id="SM00849">
    <property type="entry name" value="Lactamase_B"/>
    <property type="match status" value="1"/>
</dbReference>
<dbReference type="Gene3D" id="3.40.50.10890">
    <property type="match status" value="1"/>
</dbReference>
<name>A0A0M1NZJ5_9BACL</name>
<dbReference type="InterPro" id="IPR050698">
    <property type="entry name" value="MBL"/>
</dbReference>
<dbReference type="PATRIC" id="fig|1705565.3.peg.1829"/>
<accession>A0A0M1NZJ5</accession>
<comment type="catalytic activity">
    <reaction evidence="2">
        <text>3',5'-cyclic CMP + H2O = CMP + H(+)</text>
        <dbReference type="Rhea" id="RHEA:72675"/>
        <dbReference type="ChEBI" id="CHEBI:15377"/>
        <dbReference type="ChEBI" id="CHEBI:15378"/>
        <dbReference type="ChEBI" id="CHEBI:58003"/>
        <dbReference type="ChEBI" id="CHEBI:60377"/>
    </reaction>
    <physiologicalReaction direction="left-to-right" evidence="2">
        <dbReference type="Rhea" id="RHEA:72676"/>
    </physiologicalReaction>
</comment>
<organism evidence="7 8">
    <name type="scientific">Paenibacillus solani</name>
    <dbReference type="NCBI Taxonomy" id="1705565"/>
    <lineage>
        <taxon>Bacteria</taxon>
        <taxon>Bacillati</taxon>
        <taxon>Bacillota</taxon>
        <taxon>Bacilli</taxon>
        <taxon>Bacillales</taxon>
        <taxon>Paenibacillaceae</taxon>
        <taxon>Paenibacillus</taxon>
    </lineage>
</organism>
<dbReference type="Pfam" id="PF12706">
    <property type="entry name" value="Lactamase_B_2"/>
    <property type="match status" value="1"/>
</dbReference>
<evidence type="ECO:0000256" key="1">
    <source>
        <dbReference type="ARBA" id="ARBA00022801"/>
    </source>
</evidence>
<comment type="function">
    <text evidence="3">Counteracts the endogenous Pycsar antiviral defense system. Phosphodiesterase that enables metal-dependent hydrolysis of host cyclic nucleotide Pycsar defense signals such as cCMP and cUMP.</text>
</comment>
<evidence type="ECO:0000259" key="6">
    <source>
        <dbReference type="SMART" id="SM01027"/>
    </source>
</evidence>
<dbReference type="SUPFAM" id="SSF56281">
    <property type="entry name" value="Metallo-hydrolase/oxidoreductase"/>
    <property type="match status" value="1"/>
</dbReference>
<dbReference type="GO" id="GO:0016787">
    <property type="term" value="F:hydrolase activity"/>
    <property type="evidence" value="ECO:0007669"/>
    <property type="project" value="UniProtKB-KW"/>
</dbReference>
<evidence type="ECO:0000259" key="5">
    <source>
        <dbReference type="SMART" id="SM00849"/>
    </source>
</evidence>
<protein>
    <submittedName>
        <fullName evidence="7">Zn-dependent hydrolase</fullName>
    </submittedName>
</protein>
<dbReference type="Pfam" id="PF10996">
    <property type="entry name" value="Beta-Casp"/>
    <property type="match status" value="1"/>
</dbReference>
<dbReference type="GO" id="GO:0004521">
    <property type="term" value="F:RNA endonuclease activity"/>
    <property type="evidence" value="ECO:0007669"/>
    <property type="project" value="TreeGrafter"/>
</dbReference>
<evidence type="ECO:0000313" key="8">
    <source>
        <dbReference type="Proteomes" id="UP000036932"/>
    </source>
</evidence>
<dbReference type="Pfam" id="PF07521">
    <property type="entry name" value="RMMBL"/>
    <property type="match status" value="1"/>
</dbReference>
<reference evidence="8" key="1">
    <citation type="submission" date="2015-08" db="EMBL/GenBank/DDBJ databases">
        <title>Genome sequencing project for genomic taxonomy and phylogenomics of Bacillus-like bacteria.</title>
        <authorList>
            <person name="Liu B."/>
            <person name="Wang J."/>
            <person name="Zhu Y."/>
            <person name="Liu G."/>
            <person name="Chen Q."/>
            <person name="Chen Z."/>
            <person name="Lan J."/>
            <person name="Che J."/>
            <person name="Ge C."/>
            <person name="Shi H."/>
            <person name="Pan Z."/>
            <person name="Liu X."/>
        </authorList>
    </citation>
    <scope>NUCLEOTIDE SEQUENCE [LARGE SCALE GENOMIC DNA]</scope>
    <source>
        <strain evidence="8">FJAT-22460</strain>
    </source>
</reference>
<proteinExistence type="predicted"/>
<comment type="caution">
    <text evidence="7">The sequence shown here is derived from an EMBL/GenBank/DDBJ whole genome shotgun (WGS) entry which is preliminary data.</text>
</comment>
<dbReference type="InterPro" id="IPR011108">
    <property type="entry name" value="RMMBL"/>
</dbReference>
<dbReference type="SMART" id="SM01027">
    <property type="entry name" value="Beta-Casp"/>
    <property type="match status" value="1"/>
</dbReference>
<dbReference type="InterPro" id="IPR001279">
    <property type="entry name" value="Metallo-B-lactamas"/>
</dbReference>
<dbReference type="RefSeq" id="WP_054400759.1">
    <property type="nucleotide sequence ID" value="NZ_LIUT01000001.1"/>
</dbReference>
<dbReference type="OrthoDB" id="9803916at2"/>
<evidence type="ECO:0000256" key="2">
    <source>
        <dbReference type="ARBA" id="ARBA00034221"/>
    </source>
</evidence>
<dbReference type="EMBL" id="LIUT01000001">
    <property type="protein sequence ID" value="KOR87688.1"/>
    <property type="molecule type" value="Genomic_DNA"/>
</dbReference>
<keyword evidence="1 7" id="KW-0378">Hydrolase</keyword>
<evidence type="ECO:0000256" key="4">
    <source>
        <dbReference type="ARBA" id="ARBA00048505"/>
    </source>
</evidence>
<dbReference type="InterPro" id="IPR022712">
    <property type="entry name" value="Beta_Casp"/>
</dbReference>
<evidence type="ECO:0000256" key="3">
    <source>
        <dbReference type="ARBA" id="ARBA00034301"/>
    </source>
</evidence>
<gene>
    <name evidence="7" type="ORF">AM231_00070</name>
</gene>
<dbReference type="Proteomes" id="UP000036932">
    <property type="component" value="Unassembled WGS sequence"/>
</dbReference>